<evidence type="ECO:0000313" key="1">
    <source>
        <dbReference type="EMBL" id="CAG8747068.1"/>
    </source>
</evidence>
<dbReference type="Proteomes" id="UP000789920">
    <property type="component" value="Unassembled WGS sequence"/>
</dbReference>
<feature type="non-terminal residue" evidence="1">
    <location>
        <position position="111"/>
    </location>
</feature>
<feature type="non-terminal residue" evidence="1">
    <location>
        <position position="1"/>
    </location>
</feature>
<protein>
    <submittedName>
        <fullName evidence="1">4926_t:CDS:1</fullName>
    </submittedName>
</protein>
<gene>
    <name evidence="1" type="ORF">RPERSI_LOCUS13780</name>
</gene>
<proteinExistence type="predicted"/>
<accession>A0ACA9QJN0</accession>
<dbReference type="EMBL" id="CAJVQC010030932">
    <property type="protein sequence ID" value="CAG8747068.1"/>
    <property type="molecule type" value="Genomic_DNA"/>
</dbReference>
<name>A0ACA9QJN0_9GLOM</name>
<sequence>ARLENDRVGISVDYQFVKLDNNSIKRHGYTKGDKLRKKSVMNDNKNCQNKKSMKMKNKPKASGESSSDHKDEKAYSDEIVENEAMINSDSLEKNLKEGISSIENIEKITSE</sequence>
<reference evidence="1" key="1">
    <citation type="submission" date="2021-06" db="EMBL/GenBank/DDBJ databases">
        <authorList>
            <person name="Kallberg Y."/>
            <person name="Tangrot J."/>
            <person name="Rosling A."/>
        </authorList>
    </citation>
    <scope>NUCLEOTIDE SEQUENCE</scope>
    <source>
        <strain evidence="1">MA461A</strain>
    </source>
</reference>
<keyword evidence="2" id="KW-1185">Reference proteome</keyword>
<organism evidence="1 2">
    <name type="scientific">Racocetra persica</name>
    <dbReference type="NCBI Taxonomy" id="160502"/>
    <lineage>
        <taxon>Eukaryota</taxon>
        <taxon>Fungi</taxon>
        <taxon>Fungi incertae sedis</taxon>
        <taxon>Mucoromycota</taxon>
        <taxon>Glomeromycotina</taxon>
        <taxon>Glomeromycetes</taxon>
        <taxon>Diversisporales</taxon>
        <taxon>Gigasporaceae</taxon>
        <taxon>Racocetra</taxon>
    </lineage>
</organism>
<evidence type="ECO:0000313" key="2">
    <source>
        <dbReference type="Proteomes" id="UP000789920"/>
    </source>
</evidence>
<comment type="caution">
    <text evidence="1">The sequence shown here is derived from an EMBL/GenBank/DDBJ whole genome shotgun (WGS) entry which is preliminary data.</text>
</comment>